<dbReference type="NCBIfam" id="NF010247">
    <property type="entry name" value="PRK13694.1"/>
    <property type="match status" value="1"/>
</dbReference>
<name>A0ABV7L6K9_9PROT</name>
<feature type="domain" description="GapR-like DNA-binding" evidence="3">
    <location>
        <begin position="18"/>
        <end position="87"/>
    </location>
</feature>
<dbReference type="HAMAP" id="MF_00797">
    <property type="entry name" value="UPF0335"/>
    <property type="match status" value="1"/>
</dbReference>
<protein>
    <recommendedName>
        <fullName evidence="1">UPF0335 protein ACFOGJ_23575</fullName>
    </recommendedName>
</protein>
<reference evidence="5" key="1">
    <citation type="journal article" date="2019" name="Int. J. Syst. Evol. Microbiol.">
        <title>The Global Catalogue of Microorganisms (GCM) 10K type strain sequencing project: providing services to taxonomists for standard genome sequencing and annotation.</title>
        <authorList>
            <consortium name="The Broad Institute Genomics Platform"/>
            <consortium name="The Broad Institute Genome Sequencing Center for Infectious Disease"/>
            <person name="Wu L."/>
            <person name="Ma J."/>
        </authorList>
    </citation>
    <scope>NUCLEOTIDE SEQUENCE [LARGE SCALE GENOMIC DNA]</scope>
    <source>
        <strain evidence="5">KCTC 42964</strain>
    </source>
</reference>
<feature type="coiled-coil region" evidence="2">
    <location>
        <begin position="20"/>
        <end position="47"/>
    </location>
</feature>
<accession>A0ABV7L6K9</accession>
<evidence type="ECO:0000256" key="1">
    <source>
        <dbReference type="HAMAP-Rule" id="MF_00797"/>
    </source>
</evidence>
<organism evidence="4 5">
    <name type="scientific">Marinibaculum pumilum</name>
    <dbReference type="NCBI Taxonomy" id="1766165"/>
    <lineage>
        <taxon>Bacteria</taxon>
        <taxon>Pseudomonadati</taxon>
        <taxon>Pseudomonadota</taxon>
        <taxon>Alphaproteobacteria</taxon>
        <taxon>Rhodospirillales</taxon>
        <taxon>Rhodospirillaceae</taxon>
        <taxon>Marinibaculum</taxon>
    </lineage>
</organism>
<evidence type="ECO:0000256" key="2">
    <source>
        <dbReference type="SAM" id="Coils"/>
    </source>
</evidence>
<evidence type="ECO:0000313" key="5">
    <source>
        <dbReference type="Proteomes" id="UP001595528"/>
    </source>
</evidence>
<sequence>MAEHSDAPKSGGDNFGGEHLRQIVARIERLEEEKQALAEDVKQVYAEAKAHGFDTKILRQVIRIRKMDKADRAEQEALLDLYLDALDMRAPGQ</sequence>
<dbReference type="RefSeq" id="WP_379905248.1">
    <property type="nucleotide sequence ID" value="NZ_JBHRTR010000037.1"/>
</dbReference>
<dbReference type="Pfam" id="PF10073">
    <property type="entry name" value="GapR_DNA-bd"/>
    <property type="match status" value="1"/>
</dbReference>
<proteinExistence type="inferred from homology"/>
<keyword evidence="2" id="KW-0175">Coiled coil</keyword>
<dbReference type="InterPro" id="IPR046367">
    <property type="entry name" value="GapR-like_DNA-bd"/>
</dbReference>
<evidence type="ECO:0000259" key="3">
    <source>
        <dbReference type="Pfam" id="PF10073"/>
    </source>
</evidence>
<keyword evidence="5" id="KW-1185">Reference proteome</keyword>
<dbReference type="EMBL" id="JBHRTR010000037">
    <property type="protein sequence ID" value="MFC3230251.1"/>
    <property type="molecule type" value="Genomic_DNA"/>
</dbReference>
<comment type="similarity">
    <text evidence="1">Belongs to the UPF0335 family.</text>
</comment>
<dbReference type="Proteomes" id="UP001595528">
    <property type="component" value="Unassembled WGS sequence"/>
</dbReference>
<evidence type="ECO:0000313" key="4">
    <source>
        <dbReference type="EMBL" id="MFC3230251.1"/>
    </source>
</evidence>
<gene>
    <name evidence="4" type="ORF">ACFOGJ_23575</name>
</gene>
<comment type="caution">
    <text evidence="4">The sequence shown here is derived from an EMBL/GenBank/DDBJ whole genome shotgun (WGS) entry which is preliminary data.</text>
</comment>
<dbReference type="InterPro" id="IPR018753">
    <property type="entry name" value="GapR-like"/>
</dbReference>